<comment type="caution">
    <text evidence="3">The sequence shown here is derived from an EMBL/GenBank/DDBJ whole genome shotgun (WGS) entry which is preliminary data.</text>
</comment>
<feature type="region of interest" description="Disordered" evidence="2">
    <location>
        <begin position="1"/>
        <end position="93"/>
    </location>
</feature>
<proteinExistence type="predicted"/>
<feature type="compositionally biased region" description="Low complexity" evidence="2">
    <location>
        <begin position="75"/>
        <end position="86"/>
    </location>
</feature>
<feature type="region of interest" description="Disordered" evidence="2">
    <location>
        <begin position="100"/>
        <end position="119"/>
    </location>
</feature>
<organism evidence="3 4">
    <name type="scientific">Curvularia kusanoi</name>
    <name type="common">Cochliobolus kusanoi</name>
    <dbReference type="NCBI Taxonomy" id="90978"/>
    <lineage>
        <taxon>Eukaryota</taxon>
        <taxon>Fungi</taxon>
        <taxon>Dikarya</taxon>
        <taxon>Ascomycota</taxon>
        <taxon>Pezizomycotina</taxon>
        <taxon>Dothideomycetes</taxon>
        <taxon>Pleosporomycetidae</taxon>
        <taxon>Pleosporales</taxon>
        <taxon>Pleosporineae</taxon>
        <taxon>Pleosporaceae</taxon>
        <taxon>Curvularia</taxon>
    </lineage>
</organism>
<dbReference type="AlphaFoldDB" id="A0A9P4TJG8"/>
<gene>
    <name evidence="3" type="ORF">E8E13_010660</name>
</gene>
<sequence>MAAQLPRHDEKGPRCRNSWRPSDGPLLPQDARIPQRRNAIAEPSDNTRYRAEAAARSRHLTSWGSTAYDQRAEVSTTGTQQSQPSTEPFRNPNLIPVVSRRSQTTSASGSPESEMPLPQVWHPSLDDFIRRTANAYDLVMNYERDAEGGQRWVSKDIAKIRKAGKTLHSDIFALRHLQQQVAQQGDKDEYFIMKIKREANKLKLLCERVQQAISKHEQKCELELLRDGVYAQDEDGNFYKPTSPQRYMDEGGFLQNATSLNVGQETNAHSDRHYEYAKYQYEYHNVDQRPQNPSEDYPSSSVHPPAKRNTSWDDRSLAASFGNNTARDSYTGDRNSRPPLPPRDPVPNSGARLTHSVGTGRRLSSPPYRNASSDSMSQSTQSTSDAKRRRLFATLEERNGKSRKAVMRETAWKREKERGRERSASPVRNKSYHARESRDRQRQRSRSPVQSKAFPNKNEREGKSRREIKREEARDRSPRSVAGRLGKHVLHW</sequence>
<dbReference type="EMBL" id="SWKU01000005">
    <property type="protein sequence ID" value="KAF3006836.1"/>
    <property type="molecule type" value="Genomic_DNA"/>
</dbReference>
<accession>A0A9P4TJG8</accession>
<evidence type="ECO:0000313" key="4">
    <source>
        <dbReference type="Proteomes" id="UP000801428"/>
    </source>
</evidence>
<feature type="compositionally biased region" description="Basic and acidic residues" evidence="2">
    <location>
        <begin position="1"/>
        <end position="13"/>
    </location>
</feature>
<protein>
    <submittedName>
        <fullName evidence="3">Uncharacterized protein</fullName>
    </submittedName>
</protein>
<feature type="region of interest" description="Disordered" evidence="2">
    <location>
        <begin position="287"/>
        <end position="492"/>
    </location>
</feature>
<reference evidence="3" key="1">
    <citation type="submission" date="2019-04" db="EMBL/GenBank/DDBJ databases">
        <title>Sequencing of skin fungus with MAO and IRED activity.</title>
        <authorList>
            <person name="Marsaioli A.J."/>
            <person name="Bonatto J.M.C."/>
            <person name="Reis Junior O."/>
        </authorList>
    </citation>
    <scope>NUCLEOTIDE SEQUENCE</scope>
    <source>
        <strain evidence="3">30M1</strain>
    </source>
</reference>
<feature type="compositionally biased region" description="Low complexity" evidence="2">
    <location>
        <begin position="372"/>
        <end position="384"/>
    </location>
</feature>
<evidence type="ECO:0000256" key="2">
    <source>
        <dbReference type="SAM" id="MobiDB-lite"/>
    </source>
</evidence>
<keyword evidence="4" id="KW-1185">Reference proteome</keyword>
<feature type="coiled-coil region" evidence="1">
    <location>
        <begin position="192"/>
        <end position="219"/>
    </location>
</feature>
<feature type="compositionally biased region" description="Basic and acidic residues" evidence="2">
    <location>
        <begin position="395"/>
        <end position="423"/>
    </location>
</feature>
<evidence type="ECO:0000313" key="3">
    <source>
        <dbReference type="EMBL" id="KAF3006836.1"/>
    </source>
</evidence>
<feature type="compositionally biased region" description="Polar residues" evidence="2">
    <location>
        <begin position="288"/>
        <end position="302"/>
    </location>
</feature>
<feature type="compositionally biased region" description="Polar residues" evidence="2">
    <location>
        <begin position="100"/>
        <end position="111"/>
    </location>
</feature>
<evidence type="ECO:0000256" key="1">
    <source>
        <dbReference type="SAM" id="Coils"/>
    </source>
</evidence>
<feature type="compositionally biased region" description="Basic and acidic residues" evidence="2">
    <location>
        <begin position="45"/>
        <end position="55"/>
    </location>
</feature>
<dbReference type="OrthoDB" id="3799266at2759"/>
<feature type="compositionally biased region" description="Basic and acidic residues" evidence="2">
    <location>
        <begin position="457"/>
        <end position="478"/>
    </location>
</feature>
<keyword evidence="1" id="KW-0175">Coiled coil</keyword>
<name>A0A9P4TJG8_CURKU</name>
<feature type="compositionally biased region" description="Basic and acidic residues" evidence="2">
    <location>
        <begin position="433"/>
        <end position="442"/>
    </location>
</feature>
<dbReference type="Proteomes" id="UP000801428">
    <property type="component" value="Unassembled WGS sequence"/>
</dbReference>